<dbReference type="InterPro" id="IPR040457">
    <property type="entry name" value="GCP_C"/>
</dbReference>
<dbReference type="GO" id="GO:0000278">
    <property type="term" value="P:mitotic cell cycle"/>
    <property type="evidence" value="ECO:0007669"/>
    <property type="project" value="TreeGrafter"/>
</dbReference>
<evidence type="ECO:0000259" key="8">
    <source>
        <dbReference type="Pfam" id="PF17681"/>
    </source>
</evidence>
<dbReference type="GO" id="GO:0000922">
    <property type="term" value="C:spindle pole"/>
    <property type="evidence" value="ECO:0007669"/>
    <property type="project" value="InterPro"/>
</dbReference>
<dbReference type="PANTHER" id="PTHR19302">
    <property type="entry name" value="GAMMA TUBULIN COMPLEX PROTEIN"/>
    <property type="match status" value="1"/>
</dbReference>
<evidence type="ECO:0000313" key="10">
    <source>
        <dbReference type="Proteomes" id="UP000625711"/>
    </source>
</evidence>
<dbReference type="GO" id="GO:0051225">
    <property type="term" value="P:spindle assembly"/>
    <property type="evidence" value="ECO:0007669"/>
    <property type="project" value="TreeGrafter"/>
</dbReference>
<keyword evidence="3 6" id="KW-0963">Cytoplasm</keyword>
<dbReference type="Gene3D" id="1.20.120.1900">
    <property type="entry name" value="Gamma-tubulin complex, C-terminal domain"/>
    <property type="match status" value="1"/>
</dbReference>
<feature type="domain" description="Gamma tubulin complex component protein N-terminal" evidence="8">
    <location>
        <begin position="2"/>
        <end position="343"/>
    </location>
</feature>
<protein>
    <recommendedName>
        <fullName evidence="6">Gamma-tubulin complex component</fullName>
    </recommendedName>
</protein>
<dbReference type="OrthoDB" id="78652at2759"/>
<reference evidence="9" key="1">
    <citation type="submission" date="2020-08" db="EMBL/GenBank/DDBJ databases">
        <title>Genome sequencing and assembly of the red palm weevil Rhynchophorus ferrugineus.</title>
        <authorList>
            <person name="Dias G.B."/>
            <person name="Bergman C.M."/>
            <person name="Manee M."/>
        </authorList>
    </citation>
    <scope>NUCLEOTIDE SEQUENCE</scope>
    <source>
        <strain evidence="9">AA-2017</strain>
        <tissue evidence="9">Whole larva</tissue>
    </source>
</reference>
<dbReference type="Pfam" id="PF17681">
    <property type="entry name" value="GCP_N_terminal"/>
    <property type="match status" value="1"/>
</dbReference>
<evidence type="ECO:0000256" key="1">
    <source>
        <dbReference type="ARBA" id="ARBA00004267"/>
    </source>
</evidence>
<keyword evidence="10" id="KW-1185">Reference proteome</keyword>
<organism evidence="9 10">
    <name type="scientific">Rhynchophorus ferrugineus</name>
    <name type="common">Red palm weevil</name>
    <name type="synonym">Curculio ferrugineus</name>
    <dbReference type="NCBI Taxonomy" id="354439"/>
    <lineage>
        <taxon>Eukaryota</taxon>
        <taxon>Metazoa</taxon>
        <taxon>Ecdysozoa</taxon>
        <taxon>Arthropoda</taxon>
        <taxon>Hexapoda</taxon>
        <taxon>Insecta</taxon>
        <taxon>Pterygota</taxon>
        <taxon>Neoptera</taxon>
        <taxon>Endopterygota</taxon>
        <taxon>Coleoptera</taxon>
        <taxon>Polyphaga</taxon>
        <taxon>Cucujiformia</taxon>
        <taxon>Curculionidae</taxon>
        <taxon>Dryophthorinae</taxon>
        <taxon>Rhynchophorus</taxon>
    </lineage>
</organism>
<dbReference type="GO" id="GO:0007020">
    <property type="term" value="P:microtubule nucleation"/>
    <property type="evidence" value="ECO:0007669"/>
    <property type="project" value="InterPro"/>
</dbReference>
<evidence type="ECO:0000256" key="3">
    <source>
        <dbReference type="ARBA" id="ARBA00022490"/>
    </source>
</evidence>
<dbReference type="GO" id="GO:0000930">
    <property type="term" value="C:gamma-tubulin complex"/>
    <property type="evidence" value="ECO:0007669"/>
    <property type="project" value="TreeGrafter"/>
</dbReference>
<sequence>MIHELLFNLWNNPGNIIDTEYSDWTHLFELPQFLHPGEEKLLQIIINIGVDYHKITSFTNDILNRNYIHQVENQDIEPPLSNIQAGLYLKAFSHGIKEVLQSYRTEILKLEDKFLEFPQLSLTYVLSCIDKYRCLFGVLKSMINKIHSENLHGCLLMNGLHKYINCGVDQIEEAAKIIIKSINTVFYQHLCNWIVCGDLIDPYNEFFICDGKVADENFLYPEQLSDDTGYLTKKNKIKRPPPVRKFYINWDMVPTFINEELAETILFMGRIVWIVRNDPKKDKCTEDYQTKFRRDIWEGKDTEYYTKVQELGNDTFNGVKFKKTIEECRVKLTKYLWSIMLEEGNLIQHLKLIRDYYALGRGELFQQFLTVSDGYLKDASLDSTMQHINFIFHETSRKIYGENDKTYLRFEIMAQNGETSKGNPFQRLQLNFEVEWPLHIIFHPEVMAFYNKLFCYLLRLKKTQINLFKLWSNHTLSKNKIDRRVWTLRQNLMFLVNNLQYYMQVNVIEAQFSILLKAVENANEFEDIIKIHHEFVTNLLAKSFVLTPEESPQGKNKHRLYQMPALQHNVPSKVYNVVTILLELCDKFCMVANTWETTLTESDLEELDFFQKRSDVAIESLLFVLYSLHEKVSGGHLLQLLLHLDFNRYFSKNRTDMNITGALNNY</sequence>
<evidence type="ECO:0000256" key="2">
    <source>
        <dbReference type="ARBA" id="ARBA00010337"/>
    </source>
</evidence>
<dbReference type="Pfam" id="PF04130">
    <property type="entry name" value="GCP_C_terminal"/>
    <property type="match status" value="1"/>
</dbReference>
<dbReference type="GO" id="GO:0051321">
    <property type="term" value="P:meiotic cell cycle"/>
    <property type="evidence" value="ECO:0007669"/>
    <property type="project" value="TreeGrafter"/>
</dbReference>
<comment type="caution">
    <text evidence="9">The sequence shown here is derived from an EMBL/GenBank/DDBJ whole genome shotgun (WGS) entry which is preliminary data.</text>
</comment>
<name>A0A834HUD6_RHYFE</name>
<dbReference type="InterPro" id="IPR041470">
    <property type="entry name" value="GCP_N"/>
</dbReference>
<comment type="subcellular location">
    <subcellularLocation>
        <location evidence="1 6">Cytoplasm</location>
        <location evidence="1 6">Cytoskeleton</location>
        <location evidence="1 6">Microtubule organizing center</location>
    </subcellularLocation>
</comment>
<dbReference type="GO" id="GO:0043015">
    <property type="term" value="F:gamma-tubulin binding"/>
    <property type="evidence" value="ECO:0007669"/>
    <property type="project" value="InterPro"/>
</dbReference>
<evidence type="ECO:0000256" key="4">
    <source>
        <dbReference type="ARBA" id="ARBA00022701"/>
    </source>
</evidence>
<evidence type="ECO:0000313" key="9">
    <source>
        <dbReference type="EMBL" id="KAF7267648.1"/>
    </source>
</evidence>
<comment type="similarity">
    <text evidence="2 6">Belongs to the TUBGCP family.</text>
</comment>
<dbReference type="InterPro" id="IPR042241">
    <property type="entry name" value="GCP_C_sf"/>
</dbReference>
<gene>
    <name evidence="9" type="ORF">GWI33_019137</name>
</gene>
<proteinExistence type="inferred from homology"/>
<dbReference type="Proteomes" id="UP000625711">
    <property type="component" value="Unassembled WGS sequence"/>
</dbReference>
<dbReference type="PANTHER" id="PTHR19302:SF27">
    <property type="entry name" value="GAMMA-TUBULIN COMPLEX COMPONENT 4"/>
    <property type="match status" value="1"/>
</dbReference>
<dbReference type="InterPro" id="IPR007259">
    <property type="entry name" value="GCP"/>
</dbReference>
<evidence type="ECO:0000256" key="6">
    <source>
        <dbReference type="RuleBase" id="RU363050"/>
    </source>
</evidence>
<evidence type="ECO:0000256" key="5">
    <source>
        <dbReference type="ARBA" id="ARBA00023212"/>
    </source>
</evidence>
<keyword evidence="5 6" id="KW-0206">Cytoskeleton</keyword>
<dbReference type="AlphaFoldDB" id="A0A834HUD6"/>
<evidence type="ECO:0000259" key="7">
    <source>
        <dbReference type="Pfam" id="PF04130"/>
    </source>
</evidence>
<dbReference type="GO" id="GO:0051011">
    <property type="term" value="F:microtubule minus-end binding"/>
    <property type="evidence" value="ECO:0007669"/>
    <property type="project" value="TreeGrafter"/>
</dbReference>
<accession>A0A834HUD6</accession>
<dbReference type="GO" id="GO:0005874">
    <property type="term" value="C:microtubule"/>
    <property type="evidence" value="ECO:0007669"/>
    <property type="project" value="UniProtKB-KW"/>
</dbReference>
<keyword evidence="4 6" id="KW-0493">Microtubule</keyword>
<dbReference type="EMBL" id="JAACXV010014401">
    <property type="protein sequence ID" value="KAF7267648.1"/>
    <property type="molecule type" value="Genomic_DNA"/>
</dbReference>
<dbReference type="GO" id="GO:0031122">
    <property type="term" value="P:cytoplasmic microtubule organization"/>
    <property type="evidence" value="ECO:0007669"/>
    <property type="project" value="TreeGrafter"/>
</dbReference>
<feature type="domain" description="Gamma tubulin complex component C-terminal" evidence="7">
    <location>
        <begin position="346"/>
        <end position="650"/>
    </location>
</feature>